<reference evidence="2 4" key="2">
    <citation type="submission" date="2018-04" db="EMBL/GenBank/DDBJ databases">
        <title>Draft genome sequence of Pseudomonas syringae pv. actinidiae biovar 3 strains isolated from kiwifruit in Kagawa prefecture.</title>
        <authorList>
            <person name="Tabuchi M."/>
            <person name="Saito M."/>
            <person name="Fujiwara S."/>
            <person name="Sasa N."/>
            <person name="Akimitsu K."/>
            <person name="Gomi K."/>
            <person name="Konishi-Sugita S."/>
            <person name="Hamano K."/>
            <person name="Kataoka I."/>
        </authorList>
    </citation>
    <scope>NUCLEOTIDE SEQUENCE [LARGE SCALE GENOMIC DNA]</scope>
    <source>
        <strain evidence="2 4">MAFF212211</strain>
    </source>
</reference>
<organism evidence="1 3">
    <name type="scientific">Pseudomonas syringae pv. actinidiae</name>
    <dbReference type="NCBI Taxonomy" id="103796"/>
    <lineage>
        <taxon>Bacteria</taxon>
        <taxon>Pseudomonadati</taxon>
        <taxon>Pseudomonadota</taxon>
        <taxon>Gammaproteobacteria</taxon>
        <taxon>Pseudomonadales</taxon>
        <taxon>Pseudomonadaceae</taxon>
        <taxon>Pseudomonas</taxon>
        <taxon>Pseudomonas syringae</taxon>
    </lineage>
</organism>
<evidence type="ECO:0000313" key="1">
    <source>
        <dbReference type="EMBL" id="GBH09235.1"/>
    </source>
</evidence>
<protein>
    <submittedName>
        <fullName evidence="1">Choline dehydrogenase or related flavoprotein</fullName>
    </submittedName>
</protein>
<dbReference type="AlphaFoldDB" id="A0A2V0QFZ8"/>
<sequence>MTVLQIARLSEYWSVVDQQDSIYMTRGPVFSDTEPRKTHQLSKVSTSLAACAELAGFCPVTSLPSVST</sequence>
<gene>
    <name evidence="1" type="ORF">KPSA1_02629</name>
    <name evidence="2" type="ORF">KPSA3_05150</name>
</gene>
<evidence type="ECO:0000313" key="3">
    <source>
        <dbReference type="Proteomes" id="UP000247480"/>
    </source>
</evidence>
<dbReference type="EMBL" id="BGKA01000190">
    <property type="protein sequence ID" value="GBH19148.1"/>
    <property type="molecule type" value="Genomic_DNA"/>
</dbReference>
<reference evidence="1 3" key="1">
    <citation type="submission" date="2018-04" db="EMBL/GenBank/DDBJ databases">
        <title>Draft genome sequence of Pseudomonas syringae pv. actinidiae biovar 1 strains isolated from kiwifruit in Kagawa prefecture.</title>
        <authorList>
            <person name="Tabuchi M."/>
            <person name="Saito M."/>
            <person name="Fujiwara S."/>
            <person name="Sasa N."/>
            <person name="Akimitsu K."/>
            <person name="Gomi K."/>
            <person name="Konishi-Sugita S."/>
            <person name="Hamano K."/>
            <person name="Kataoka I."/>
        </authorList>
    </citation>
    <scope>NUCLEOTIDE SEQUENCE [LARGE SCALE GENOMIC DNA]</scope>
    <source>
        <strain evidence="1 3">MAFF212206</strain>
    </source>
</reference>
<proteinExistence type="predicted"/>
<name>A0A2V0QFZ8_PSESF</name>
<dbReference type="Proteomes" id="UP000248291">
    <property type="component" value="Unassembled WGS sequence"/>
</dbReference>
<evidence type="ECO:0000313" key="4">
    <source>
        <dbReference type="Proteomes" id="UP000248291"/>
    </source>
</evidence>
<dbReference type="Proteomes" id="UP000247480">
    <property type="component" value="Unassembled WGS sequence"/>
</dbReference>
<evidence type="ECO:0000313" key="2">
    <source>
        <dbReference type="EMBL" id="GBH19148.1"/>
    </source>
</evidence>
<dbReference type="EMBL" id="BGJZ01000119">
    <property type="protein sequence ID" value="GBH09235.1"/>
    <property type="molecule type" value="Genomic_DNA"/>
</dbReference>
<comment type="caution">
    <text evidence="1">The sequence shown here is derived from an EMBL/GenBank/DDBJ whole genome shotgun (WGS) entry which is preliminary data.</text>
</comment>
<accession>A0A2V0QFZ8</accession>